<feature type="region of interest" description="Domain III" evidence="6">
    <location>
        <begin position="151"/>
        <end position="203"/>
    </location>
</feature>
<dbReference type="SMART" id="SM00278">
    <property type="entry name" value="HhH1"/>
    <property type="match status" value="2"/>
</dbReference>
<dbReference type="SUPFAM" id="SSF50249">
    <property type="entry name" value="Nucleic acid-binding proteins"/>
    <property type="match status" value="1"/>
</dbReference>
<accession>A0A7M1SYX3</accession>
<dbReference type="GO" id="GO:0009379">
    <property type="term" value="C:Holliday junction helicase complex"/>
    <property type="evidence" value="ECO:0007669"/>
    <property type="project" value="InterPro"/>
</dbReference>
<dbReference type="GO" id="GO:0006310">
    <property type="term" value="P:DNA recombination"/>
    <property type="evidence" value="ECO:0007669"/>
    <property type="project" value="UniProtKB-UniRule"/>
</dbReference>
<dbReference type="Proteomes" id="UP000593758">
    <property type="component" value="Chromosome"/>
</dbReference>
<dbReference type="GO" id="GO:0048476">
    <property type="term" value="C:Holliday junction resolvase complex"/>
    <property type="evidence" value="ECO:0007669"/>
    <property type="project" value="UniProtKB-UniRule"/>
</dbReference>
<dbReference type="GO" id="GO:0000400">
    <property type="term" value="F:four-way junction DNA binding"/>
    <property type="evidence" value="ECO:0007669"/>
    <property type="project" value="UniProtKB-UniRule"/>
</dbReference>
<evidence type="ECO:0000256" key="3">
    <source>
        <dbReference type="ARBA" id="ARBA00023125"/>
    </source>
</evidence>
<dbReference type="InterPro" id="IPR013849">
    <property type="entry name" value="DNA_helicase_Holl-junc_RuvA_I"/>
</dbReference>
<comment type="function">
    <text evidence="6">The RuvA-RuvB-RuvC complex processes Holliday junction (HJ) DNA during genetic recombination and DNA repair, while the RuvA-RuvB complex plays an important role in the rescue of blocked DNA replication forks via replication fork reversal (RFR). RuvA specifically binds to HJ cruciform DNA, conferring on it an open structure. The RuvB hexamer acts as an ATP-dependent pump, pulling dsDNA into and through the RuvAB complex. HJ branch migration allows RuvC to scan DNA until it finds its consensus sequence, where it cleaves and resolves the cruciform DNA.</text>
</comment>
<organism evidence="8 9">
    <name type="scientific">Ruania alkalisoli</name>
    <dbReference type="NCBI Taxonomy" id="2779775"/>
    <lineage>
        <taxon>Bacteria</taxon>
        <taxon>Bacillati</taxon>
        <taxon>Actinomycetota</taxon>
        <taxon>Actinomycetes</taxon>
        <taxon>Micrococcales</taxon>
        <taxon>Ruaniaceae</taxon>
        <taxon>Ruania</taxon>
    </lineage>
</organism>
<keyword evidence="4 6" id="KW-0233">DNA recombination</keyword>
<dbReference type="Pfam" id="PF07499">
    <property type="entry name" value="RuvA_C"/>
    <property type="match status" value="1"/>
</dbReference>
<dbReference type="InterPro" id="IPR010994">
    <property type="entry name" value="RuvA_2-like"/>
</dbReference>
<dbReference type="InterPro" id="IPR003583">
    <property type="entry name" value="Hlx-hairpin-Hlx_DNA-bd_motif"/>
</dbReference>
<evidence type="ECO:0000259" key="7">
    <source>
        <dbReference type="SMART" id="SM00278"/>
    </source>
</evidence>
<dbReference type="KEGG" id="halt:IM660_10020"/>
<dbReference type="GO" id="GO:0005524">
    <property type="term" value="F:ATP binding"/>
    <property type="evidence" value="ECO:0007669"/>
    <property type="project" value="InterPro"/>
</dbReference>
<feature type="domain" description="Helix-hairpin-helix DNA-binding motif class 1" evidence="7">
    <location>
        <begin position="72"/>
        <end position="91"/>
    </location>
</feature>
<dbReference type="Gene3D" id="1.10.150.20">
    <property type="entry name" value="5' to 3' exonuclease, C-terminal subdomain"/>
    <property type="match status" value="1"/>
</dbReference>
<comment type="subcellular location">
    <subcellularLocation>
        <location evidence="6">Cytoplasm</location>
    </subcellularLocation>
</comment>
<evidence type="ECO:0000256" key="1">
    <source>
        <dbReference type="ARBA" id="ARBA00022490"/>
    </source>
</evidence>
<dbReference type="GO" id="GO:0006281">
    <property type="term" value="P:DNA repair"/>
    <property type="evidence" value="ECO:0007669"/>
    <property type="project" value="UniProtKB-UniRule"/>
</dbReference>
<protein>
    <recommendedName>
        <fullName evidence="6">Holliday junction branch migration complex subunit RuvA</fullName>
    </recommendedName>
</protein>
<dbReference type="Gene3D" id="2.40.50.140">
    <property type="entry name" value="Nucleic acid-binding proteins"/>
    <property type="match status" value="1"/>
</dbReference>
<evidence type="ECO:0000256" key="5">
    <source>
        <dbReference type="ARBA" id="ARBA00023204"/>
    </source>
</evidence>
<keyword evidence="9" id="KW-1185">Reference proteome</keyword>
<dbReference type="Pfam" id="PF01330">
    <property type="entry name" value="RuvA_N"/>
    <property type="match status" value="1"/>
</dbReference>
<dbReference type="InterPro" id="IPR011114">
    <property type="entry name" value="RuvA_C"/>
</dbReference>
<dbReference type="CDD" id="cd14332">
    <property type="entry name" value="UBA_RuvA_C"/>
    <property type="match status" value="1"/>
</dbReference>
<reference evidence="8 9" key="1">
    <citation type="submission" date="2020-10" db="EMBL/GenBank/DDBJ databases">
        <title>Haloactinobacterium sp. RN3S43, a bacterium isolated from saline soil.</title>
        <authorList>
            <person name="Sun J.-Q."/>
        </authorList>
    </citation>
    <scope>NUCLEOTIDE SEQUENCE [LARGE SCALE GENOMIC DNA]</scope>
    <source>
        <strain evidence="8 9">RN3S43</strain>
    </source>
</reference>
<proteinExistence type="inferred from homology"/>
<name>A0A7M1SYX3_9MICO</name>
<comment type="similarity">
    <text evidence="6">Belongs to the RuvA family.</text>
</comment>
<sequence>MIASVTGRVDHVGLDACVLSTGGIGYRVQATPGTLAGLRAGAEASLATTLVVREDSMTLFGFANAEERDVFDTLLTVSGVGPRLALAMLAVHSPDELRSAVAIEDLKALTRVPGIGQKGARRIVLELGDRLGPAADGTTAAVPAAAEGGRTDVVAALIGLGWAAKQAESAVDAVLAEEDTSVTGDTGAVLRASLLRLGGGVRG</sequence>
<feature type="domain" description="Helix-hairpin-helix DNA-binding motif class 1" evidence="7">
    <location>
        <begin position="107"/>
        <end position="126"/>
    </location>
</feature>
<dbReference type="GO" id="GO:0009378">
    <property type="term" value="F:four-way junction helicase activity"/>
    <property type="evidence" value="ECO:0007669"/>
    <property type="project" value="InterPro"/>
</dbReference>
<comment type="subunit">
    <text evidence="6">Homotetramer. Forms an RuvA(8)-RuvB(12)-Holliday junction (HJ) complex. HJ DNA is sandwiched between 2 RuvA tetramers; dsDNA enters through RuvA and exits via RuvB. An RuvB hexamer assembles on each DNA strand where it exits the tetramer. Each RuvB hexamer is contacted by two RuvA subunits (via domain III) on 2 adjacent RuvB subunits; this complex drives branch migration. In the full resolvosome a probable DNA-RuvA(4)-RuvB(12)-RuvC(2) complex forms which resolves the HJ.</text>
</comment>
<dbReference type="Gene3D" id="1.10.8.10">
    <property type="entry name" value="DNA helicase RuvA subunit, C-terminal domain"/>
    <property type="match status" value="1"/>
</dbReference>
<keyword evidence="2 6" id="KW-0227">DNA damage</keyword>
<comment type="domain">
    <text evidence="6">Has three domains with a flexible linker between the domains II and III and assumes an 'L' shape. Domain III is highly mobile and contacts RuvB.</text>
</comment>
<gene>
    <name evidence="6 8" type="primary">ruvA</name>
    <name evidence="8" type="ORF">IM660_10020</name>
</gene>
<dbReference type="InterPro" id="IPR000085">
    <property type="entry name" value="RuvA"/>
</dbReference>
<evidence type="ECO:0000256" key="2">
    <source>
        <dbReference type="ARBA" id="ARBA00022763"/>
    </source>
</evidence>
<dbReference type="AlphaFoldDB" id="A0A7M1SYX3"/>
<evidence type="ECO:0000256" key="4">
    <source>
        <dbReference type="ARBA" id="ARBA00023172"/>
    </source>
</evidence>
<keyword evidence="3 6" id="KW-0238">DNA-binding</keyword>
<keyword evidence="5 6" id="KW-0234">DNA repair</keyword>
<dbReference type="InterPro" id="IPR012340">
    <property type="entry name" value="NA-bd_OB-fold"/>
</dbReference>
<dbReference type="SUPFAM" id="SSF47781">
    <property type="entry name" value="RuvA domain 2-like"/>
    <property type="match status" value="1"/>
</dbReference>
<evidence type="ECO:0000256" key="6">
    <source>
        <dbReference type="HAMAP-Rule" id="MF_00031"/>
    </source>
</evidence>
<dbReference type="HAMAP" id="MF_00031">
    <property type="entry name" value="DNA_HJ_migration_RuvA"/>
    <property type="match status" value="1"/>
</dbReference>
<dbReference type="NCBIfam" id="TIGR00084">
    <property type="entry name" value="ruvA"/>
    <property type="match status" value="1"/>
</dbReference>
<evidence type="ECO:0000313" key="8">
    <source>
        <dbReference type="EMBL" id="QOR72701.1"/>
    </source>
</evidence>
<dbReference type="GO" id="GO:0005737">
    <property type="term" value="C:cytoplasm"/>
    <property type="evidence" value="ECO:0007669"/>
    <property type="project" value="UniProtKB-SubCell"/>
</dbReference>
<dbReference type="Pfam" id="PF14520">
    <property type="entry name" value="HHH_5"/>
    <property type="match status" value="1"/>
</dbReference>
<keyword evidence="1 6" id="KW-0963">Cytoplasm</keyword>
<comment type="caution">
    <text evidence="6">Lacks conserved residue(s) required for the propagation of feature annotation.</text>
</comment>
<dbReference type="SUPFAM" id="SSF46929">
    <property type="entry name" value="DNA helicase RuvA subunit, C-terminal domain"/>
    <property type="match status" value="1"/>
</dbReference>
<evidence type="ECO:0000313" key="9">
    <source>
        <dbReference type="Proteomes" id="UP000593758"/>
    </source>
</evidence>
<dbReference type="EMBL" id="CP063169">
    <property type="protein sequence ID" value="QOR72701.1"/>
    <property type="molecule type" value="Genomic_DNA"/>
</dbReference>
<dbReference type="InterPro" id="IPR036267">
    <property type="entry name" value="RuvA_C_sf"/>
</dbReference>
<dbReference type="RefSeq" id="WP_193499335.1">
    <property type="nucleotide sequence ID" value="NZ_CP063169.1"/>
</dbReference>